<organism evidence="6">
    <name type="scientific">freshwater metagenome</name>
    <dbReference type="NCBI Taxonomy" id="449393"/>
    <lineage>
        <taxon>unclassified sequences</taxon>
        <taxon>metagenomes</taxon>
        <taxon>ecological metagenomes</taxon>
    </lineage>
</organism>
<dbReference type="EMBL" id="CAEZXX010000071">
    <property type="protein sequence ID" value="CAB4710899.1"/>
    <property type="molecule type" value="Genomic_DNA"/>
</dbReference>
<dbReference type="EMBL" id="CAFBQP010000173">
    <property type="protein sequence ID" value="CAB5068886.1"/>
    <property type="molecule type" value="Genomic_DNA"/>
</dbReference>
<dbReference type="CDD" id="cd03316">
    <property type="entry name" value="MR_like"/>
    <property type="match status" value="1"/>
</dbReference>
<dbReference type="InterPro" id="IPR013342">
    <property type="entry name" value="Mandelate_racemase_C"/>
</dbReference>
<name>A0A6J6VJ91_9ZZZZ</name>
<accession>A0A6J6VJ91</accession>
<evidence type="ECO:0000313" key="6">
    <source>
        <dbReference type="EMBL" id="CAB4771163.1"/>
    </source>
</evidence>
<comment type="cofactor">
    <cofactor evidence="1">
        <name>Mg(2+)</name>
        <dbReference type="ChEBI" id="CHEBI:18420"/>
    </cofactor>
</comment>
<evidence type="ECO:0000256" key="3">
    <source>
        <dbReference type="ARBA" id="ARBA00022842"/>
    </source>
</evidence>
<proteinExistence type="predicted"/>
<dbReference type="Pfam" id="PF02746">
    <property type="entry name" value="MR_MLE_N"/>
    <property type="match status" value="1"/>
</dbReference>
<sequence length="353" mass="37414">MARIANVGVEVLADPHNPQLLVRVTAEDSLTGTGETWWGTYQPGAPAGMPVLPIAVLIESLLTPLCVGQPCDSVADIEALWQRMTRATLQYGHEGIVSTAISGVDIALWDLVAKRQGVPVTVLLGPVVHKSIPVYASLTWLGDADRVCADAQRALQHGIRAVKLHEANVELILDVRRRLGPEVTLMVDASARFDEHGAIDAADRLADADLAWFEEPLYPQSDHAALARVRSVAPMPIAAGENEFSLAGFKRLIASGAVDILQPEIAKFGGITPARGVGRLAGAAGIPLCPHNYSLGPSLLANIHWAMTAPAARWLEVPWLSEGGSFPCAMPMPALVDGCVLPPTAPGLGYTGR</sequence>
<dbReference type="GO" id="GO:0016052">
    <property type="term" value="P:carbohydrate catabolic process"/>
    <property type="evidence" value="ECO:0007669"/>
    <property type="project" value="TreeGrafter"/>
</dbReference>
<keyword evidence="3" id="KW-0460">Magnesium</keyword>
<evidence type="ECO:0000256" key="1">
    <source>
        <dbReference type="ARBA" id="ARBA00001946"/>
    </source>
</evidence>
<dbReference type="GO" id="GO:0000287">
    <property type="term" value="F:magnesium ion binding"/>
    <property type="evidence" value="ECO:0007669"/>
    <property type="project" value="TreeGrafter"/>
</dbReference>
<gene>
    <name evidence="5" type="ORF">UFOPK2602_01148</name>
    <name evidence="6" type="ORF">UFOPK2806_02434</name>
    <name evidence="7" type="ORF">UFOPK4306_02579</name>
</gene>
<dbReference type="InterPro" id="IPR029065">
    <property type="entry name" value="Enolase_C-like"/>
</dbReference>
<dbReference type="SFLD" id="SFLDS00001">
    <property type="entry name" value="Enolase"/>
    <property type="match status" value="1"/>
</dbReference>
<dbReference type="GO" id="GO:0009063">
    <property type="term" value="P:amino acid catabolic process"/>
    <property type="evidence" value="ECO:0007669"/>
    <property type="project" value="InterPro"/>
</dbReference>
<dbReference type="SUPFAM" id="SSF54826">
    <property type="entry name" value="Enolase N-terminal domain-like"/>
    <property type="match status" value="1"/>
</dbReference>
<dbReference type="InterPro" id="IPR013341">
    <property type="entry name" value="Mandelate_racemase_N_dom"/>
</dbReference>
<dbReference type="GO" id="GO:0016836">
    <property type="term" value="F:hydro-lyase activity"/>
    <property type="evidence" value="ECO:0007669"/>
    <property type="project" value="TreeGrafter"/>
</dbReference>
<evidence type="ECO:0000259" key="4">
    <source>
        <dbReference type="SMART" id="SM00922"/>
    </source>
</evidence>
<dbReference type="EMBL" id="CAEZYY010000056">
    <property type="protein sequence ID" value="CAB4771163.1"/>
    <property type="molecule type" value="Genomic_DNA"/>
</dbReference>
<dbReference type="PROSITE" id="PS00908">
    <property type="entry name" value="MR_MLE_1"/>
    <property type="match status" value="1"/>
</dbReference>
<protein>
    <submittedName>
        <fullName evidence="6">Unannotated protein</fullName>
    </submittedName>
</protein>
<dbReference type="SMART" id="SM00922">
    <property type="entry name" value="MR_MLE"/>
    <property type="match status" value="1"/>
</dbReference>
<dbReference type="PANTHER" id="PTHR13794">
    <property type="entry name" value="ENOLASE SUPERFAMILY, MANDELATE RACEMASE"/>
    <property type="match status" value="1"/>
</dbReference>
<dbReference type="SUPFAM" id="SSF51604">
    <property type="entry name" value="Enolase C-terminal domain-like"/>
    <property type="match status" value="1"/>
</dbReference>
<evidence type="ECO:0000313" key="7">
    <source>
        <dbReference type="EMBL" id="CAB5068886.1"/>
    </source>
</evidence>
<evidence type="ECO:0000256" key="2">
    <source>
        <dbReference type="ARBA" id="ARBA00022723"/>
    </source>
</evidence>
<evidence type="ECO:0000313" key="5">
    <source>
        <dbReference type="EMBL" id="CAB4710899.1"/>
    </source>
</evidence>
<dbReference type="InterPro" id="IPR018110">
    <property type="entry name" value="Mandel_Rmase/mucon_lact_enz_CS"/>
</dbReference>
<reference evidence="6" key="1">
    <citation type="submission" date="2020-05" db="EMBL/GenBank/DDBJ databases">
        <authorList>
            <person name="Chiriac C."/>
            <person name="Salcher M."/>
            <person name="Ghai R."/>
            <person name="Kavagutti S V."/>
        </authorList>
    </citation>
    <scope>NUCLEOTIDE SEQUENCE</scope>
</reference>
<dbReference type="InterPro" id="IPR046945">
    <property type="entry name" value="RHMD-like"/>
</dbReference>
<dbReference type="Pfam" id="PF13378">
    <property type="entry name" value="MR_MLE_C"/>
    <property type="match status" value="1"/>
</dbReference>
<dbReference type="PANTHER" id="PTHR13794:SF58">
    <property type="entry name" value="MITOCHONDRIAL ENOLASE SUPERFAMILY MEMBER 1"/>
    <property type="match status" value="1"/>
</dbReference>
<feature type="domain" description="Mandelate racemase/muconate lactonizing enzyme C-terminal" evidence="4">
    <location>
        <begin position="144"/>
        <end position="236"/>
    </location>
</feature>
<keyword evidence="2" id="KW-0479">Metal-binding</keyword>
<dbReference type="InterPro" id="IPR029017">
    <property type="entry name" value="Enolase-like_N"/>
</dbReference>
<dbReference type="InterPro" id="IPR036849">
    <property type="entry name" value="Enolase-like_C_sf"/>
</dbReference>
<dbReference type="AlphaFoldDB" id="A0A6J6VJ91"/>
<dbReference type="Gene3D" id="3.30.390.10">
    <property type="entry name" value="Enolase-like, N-terminal domain"/>
    <property type="match status" value="1"/>
</dbReference>
<dbReference type="Gene3D" id="3.20.20.120">
    <property type="entry name" value="Enolase-like C-terminal domain"/>
    <property type="match status" value="1"/>
</dbReference>